<accession>F4PJE2</accession>
<evidence type="ECO:0000313" key="3">
    <source>
        <dbReference type="EMBL" id="EGG24428.1"/>
    </source>
</evidence>
<gene>
    <name evidence="3" type="ORF">DFA_06578</name>
</gene>
<dbReference type="OrthoDB" id="185175at2759"/>
<feature type="compositionally biased region" description="Basic and acidic residues" evidence="1">
    <location>
        <begin position="99"/>
        <end position="111"/>
    </location>
</feature>
<dbReference type="RefSeq" id="XP_004362279.1">
    <property type="nucleotide sequence ID" value="XM_004362222.1"/>
</dbReference>
<dbReference type="Proteomes" id="UP000007797">
    <property type="component" value="Unassembled WGS sequence"/>
</dbReference>
<evidence type="ECO:0000259" key="2">
    <source>
        <dbReference type="PROSITE" id="PS50003"/>
    </source>
</evidence>
<feature type="region of interest" description="Disordered" evidence="1">
    <location>
        <begin position="164"/>
        <end position="188"/>
    </location>
</feature>
<evidence type="ECO:0000313" key="4">
    <source>
        <dbReference type="Proteomes" id="UP000007797"/>
    </source>
</evidence>
<feature type="compositionally biased region" description="Low complexity" evidence="1">
    <location>
        <begin position="45"/>
        <end position="62"/>
    </location>
</feature>
<feature type="compositionally biased region" description="Low complexity" evidence="1">
    <location>
        <begin position="26"/>
        <end position="37"/>
    </location>
</feature>
<proteinExistence type="predicted"/>
<evidence type="ECO:0000256" key="1">
    <source>
        <dbReference type="SAM" id="MobiDB-lite"/>
    </source>
</evidence>
<dbReference type="InterPro" id="IPR051707">
    <property type="entry name" value="PI-Interact_SigTrans_Reg"/>
</dbReference>
<dbReference type="SUPFAM" id="SSF50729">
    <property type="entry name" value="PH domain-like"/>
    <property type="match status" value="1"/>
</dbReference>
<keyword evidence="4" id="KW-1185">Reference proteome</keyword>
<organism evidence="3 4">
    <name type="scientific">Cavenderia fasciculata</name>
    <name type="common">Slime mold</name>
    <name type="synonym">Dictyostelium fasciculatum</name>
    <dbReference type="NCBI Taxonomy" id="261658"/>
    <lineage>
        <taxon>Eukaryota</taxon>
        <taxon>Amoebozoa</taxon>
        <taxon>Evosea</taxon>
        <taxon>Eumycetozoa</taxon>
        <taxon>Dictyostelia</taxon>
        <taxon>Acytosteliales</taxon>
        <taxon>Cavenderiaceae</taxon>
        <taxon>Cavenderia</taxon>
    </lineage>
</organism>
<dbReference type="GeneID" id="14875920"/>
<name>F4PJE2_CACFS</name>
<dbReference type="Pfam" id="PF00169">
    <property type="entry name" value="PH"/>
    <property type="match status" value="1"/>
</dbReference>
<dbReference type="InterPro" id="IPR001849">
    <property type="entry name" value="PH_domain"/>
</dbReference>
<dbReference type="AlphaFoldDB" id="F4PJE2"/>
<feature type="region of interest" description="Disordered" evidence="1">
    <location>
        <begin position="23"/>
        <end position="69"/>
    </location>
</feature>
<dbReference type="Gene3D" id="2.30.29.30">
    <property type="entry name" value="Pleckstrin-homology domain (PH domain)/Phosphotyrosine-binding domain (PTB)"/>
    <property type="match status" value="1"/>
</dbReference>
<dbReference type="EMBL" id="GL883007">
    <property type="protein sequence ID" value="EGG24428.1"/>
    <property type="molecule type" value="Genomic_DNA"/>
</dbReference>
<dbReference type="KEGG" id="dfa:DFA_06578"/>
<protein>
    <recommendedName>
        <fullName evidence="2">PH domain-containing protein</fullName>
    </recommendedName>
</protein>
<dbReference type="PROSITE" id="PS50003">
    <property type="entry name" value="PH_DOMAIN"/>
    <property type="match status" value="1"/>
</dbReference>
<dbReference type="PANTHER" id="PTHR14336">
    <property type="entry name" value="TANDEM PH DOMAIN CONTAINING PROTEIN"/>
    <property type="match status" value="1"/>
</dbReference>
<dbReference type="InterPro" id="IPR011993">
    <property type="entry name" value="PH-like_dom_sf"/>
</dbReference>
<feature type="compositionally biased region" description="Polar residues" evidence="1">
    <location>
        <begin position="168"/>
        <end position="183"/>
    </location>
</feature>
<feature type="domain" description="PH" evidence="2">
    <location>
        <begin position="225"/>
        <end position="353"/>
    </location>
</feature>
<sequence>METNKKAPVRSITFGDIQIIESLDKSASGEVVSSDSSMENSYPASLSSSSESTTTSSCSSATDETIDEAATLATKLTSIMADDKEEEEDQSPPTPPPADVEKKRESQETVKEPVTLVSTTTTFVSHPVHSSINLASCHPHPLSEGVSGSTFSLSHIVTLPPAPPSPLTVGQSAPLSQSLTPSPRDSFPPTITTTTAAAAATTTITTTTTATTTTTTTNTSNQDNETKMSGMLKKEGGRIKSWKSRFCVLQSISKVLLYYKSQSAVDLKRPLGVIPLVDVIVEPVSSGGGVVGGSANKKCRFIIRPFKASGTIKAMKYQEDLTLVPSNHRHFVFEADSTANQMTWVEAIIKCIHTSKEQ</sequence>
<dbReference type="SMART" id="SM00233">
    <property type="entry name" value="PH"/>
    <property type="match status" value="1"/>
</dbReference>
<feature type="region of interest" description="Disordered" evidence="1">
    <location>
        <begin position="82"/>
        <end position="111"/>
    </location>
</feature>
<reference evidence="4" key="1">
    <citation type="journal article" date="2011" name="Genome Res.">
        <title>Phylogeny-wide analysis of social amoeba genomes highlights ancient origins for complex intercellular communication.</title>
        <authorList>
            <person name="Heidel A.J."/>
            <person name="Lawal H.M."/>
            <person name="Felder M."/>
            <person name="Schilde C."/>
            <person name="Helps N.R."/>
            <person name="Tunggal B."/>
            <person name="Rivero F."/>
            <person name="John U."/>
            <person name="Schleicher M."/>
            <person name="Eichinger L."/>
            <person name="Platzer M."/>
            <person name="Noegel A.A."/>
            <person name="Schaap P."/>
            <person name="Gloeckner G."/>
        </authorList>
    </citation>
    <scope>NUCLEOTIDE SEQUENCE [LARGE SCALE GENOMIC DNA]</scope>
    <source>
        <strain evidence="4">SH3</strain>
    </source>
</reference>